<dbReference type="RefSeq" id="WP_184137334.1">
    <property type="nucleotide sequence ID" value="NZ_JACHFL010000020.1"/>
</dbReference>
<organism evidence="3 4">
    <name type="scientific">Deinococcus humi</name>
    <dbReference type="NCBI Taxonomy" id="662880"/>
    <lineage>
        <taxon>Bacteria</taxon>
        <taxon>Thermotogati</taxon>
        <taxon>Deinococcota</taxon>
        <taxon>Deinococci</taxon>
        <taxon>Deinococcales</taxon>
        <taxon>Deinococcaceae</taxon>
        <taxon>Deinococcus</taxon>
    </lineage>
</organism>
<dbReference type="Proteomes" id="UP000552709">
    <property type="component" value="Unassembled WGS sequence"/>
</dbReference>
<proteinExistence type="predicted"/>
<evidence type="ECO:0000313" key="3">
    <source>
        <dbReference type="EMBL" id="MBB5365662.1"/>
    </source>
</evidence>
<keyword evidence="1" id="KW-1133">Transmembrane helix</keyword>
<keyword evidence="1" id="KW-0812">Transmembrane</keyword>
<keyword evidence="4" id="KW-1185">Reference proteome</keyword>
<dbReference type="AlphaFoldDB" id="A0A7W8JYN6"/>
<dbReference type="PANTHER" id="PTHR45138">
    <property type="entry name" value="REGULATORY COMPONENTS OF SENSORY TRANSDUCTION SYSTEM"/>
    <property type="match status" value="1"/>
</dbReference>
<dbReference type="InterPro" id="IPR029787">
    <property type="entry name" value="Nucleotide_cyclase"/>
</dbReference>
<feature type="transmembrane region" description="Helical" evidence="1">
    <location>
        <begin position="54"/>
        <end position="75"/>
    </location>
</feature>
<reference evidence="3 4" key="1">
    <citation type="submission" date="2020-08" db="EMBL/GenBank/DDBJ databases">
        <title>Genomic Encyclopedia of Type Strains, Phase IV (KMG-IV): sequencing the most valuable type-strain genomes for metagenomic binning, comparative biology and taxonomic classification.</title>
        <authorList>
            <person name="Goeker M."/>
        </authorList>
    </citation>
    <scope>NUCLEOTIDE SEQUENCE [LARGE SCALE GENOMIC DNA]</scope>
    <source>
        <strain evidence="3 4">DSM 27939</strain>
    </source>
</reference>
<dbReference type="NCBIfam" id="TIGR00254">
    <property type="entry name" value="GGDEF"/>
    <property type="match status" value="1"/>
</dbReference>
<dbReference type="InterPro" id="IPR050469">
    <property type="entry name" value="Diguanylate_Cyclase"/>
</dbReference>
<dbReference type="SMART" id="SM00267">
    <property type="entry name" value="GGDEF"/>
    <property type="match status" value="1"/>
</dbReference>
<dbReference type="Pfam" id="PF00990">
    <property type="entry name" value="GGDEF"/>
    <property type="match status" value="1"/>
</dbReference>
<evidence type="ECO:0000256" key="1">
    <source>
        <dbReference type="SAM" id="Phobius"/>
    </source>
</evidence>
<dbReference type="SUPFAM" id="SSF55073">
    <property type="entry name" value="Nucleotide cyclase"/>
    <property type="match status" value="1"/>
</dbReference>
<dbReference type="GO" id="GO:0052621">
    <property type="term" value="F:diguanylate cyclase activity"/>
    <property type="evidence" value="ECO:0007669"/>
    <property type="project" value="TreeGrafter"/>
</dbReference>
<feature type="domain" description="GGDEF" evidence="2">
    <location>
        <begin position="235"/>
        <end position="354"/>
    </location>
</feature>
<protein>
    <submittedName>
        <fullName evidence="3">Diguanylate cyclase (GGDEF)-like protein</fullName>
    </submittedName>
</protein>
<gene>
    <name evidence="3" type="ORF">HNQ08_004788</name>
</gene>
<sequence>MPDLSPRFPSQPEFEPGQTPLHLLDPVRLLRWVPLFSASAGLVILIALRLAAPPYVALLVFVMVYSGLALAGPPFARGALLVHAGRVYAVILLLAWVTGLYLLPGHPATGMVRLAVLLHLTTLYVSLFMQLSPLAAARTAAGTLAVLVLTALPHGWRTLGQTGPFDGVTLPVTLLVAHGALITVLRLFSSFRDQLAHSQGRAQALHELAHRDALTGLPNRRALELALEGTVTGAWAGQLAVIDVDGLKGVNDRLGHAAGDDLLRRFAEGFAGQAGEHGGVYRISGDEFALLLPDGALSAETIVETVTQRVRASHPGAAASVGTARWRAGEAADAWLSRADGAMYRHKRRGGPGR</sequence>
<dbReference type="InterPro" id="IPR000160">
    <property type="entry name" value="GGDEF_dom"/>
</dbReference>
<feature type="transmembrane region" description="Helical" evidence="1">
    <location>
        <begin position="168"/>
        <end position="188"/>
    </location>
</feature>
<evidence type="ECO:0000313" key="4">
    <source>
        <dbReference type="Proteomes" id="UP000552709"/>
    </source>
</evidence>
<dbReference type="GO" id="GO:0043709">
    <property type="term" value="P:cell adhesion involved in single-species biofilm formation"/>
    <property type="evidence" value="ECO:0007669"/>
    <property type="project" value="TreeGrafter"/>
</dbReference>
<dbReference type="GO" id="GO:1902201">
    <property type="term" value="P:negative regulation of bacterial-type flagellum-dependent cell motility"/>
    <property type="evidence" value="ECO:0007669"/>
    <property type="project" value="TreeGrafter"/>
</dbReference>
<comment type="caution">
    <text evidence="3">The sequence shown here is derived from an EMBL/GenBank/DDBJ whole genome shotgun (WGS) entry which is preliminary data.</text>
</comment>
<dbReference type="CDD" id="cd01949">
    <property type="entry name" value="GGDEF"/>
    <property type="match status" value="1"/>
</dbReference>
<dbReference type="PROSITE" id="PS50887">
    <property type="entry name" value="GGDEF"/>
    <property type="match status" value="1"/>
</dbReference>
<dbReference type="EMBL" id="JACHFL010000020">
    <property type="protein sequence ID" value="MBB5365662.1"/>
    <property type="molecule type" value="Genomic_DNA"/>
</dbReference>
<dbReference type="GO" id="GO:0005886">
    <property type="term" value="C:plasma membrane"/>
    <property type="evidence" value="ECO:0007669"/>
    <property type="project" value="TreeGrafter"/>
</dbReference>
<evidence type="ECO:0000259" key="2">
    <source>
        <dbReference type="PROSITE" id="PS50887"/>
    </source>
</evidence>
<name>A0A7W8JYN6_9DEIO</name>
<keyword evidence="1" id="KW-0472">Membrane</keyword>
<feature type="transmembrane region" description="Helical" evidence="1">
    <location>
        <begin position="87"/>
        <end position="104"/>
    </location>
</feature>
<feature type="transmembrane region" description="Helical" evidence="1">
    <location>
        <begin position="29"/>
        <end position="48"/>
    </location>
</feature>
<feature type="transmembrane region" description="Helical" evidence="1">
    <location>
        <begin position="110"/>
        <end position="128"/>
    </location>
</feature>
<dbReference type="InterPro" id="IPR043128">
    <property type="entry name" value="Rev_trsase/Diguanyl_cyclase"/>
</dbReference>
<dbReference type="PANTHER" id="PTHR45138:SF9">
    <property type="entry name" value="DIGUANYLATE CYCLASE DGCM-RELATED"/>
    <property type="match status" value="1"/>
</dbReference>
<dbReference type="Gene3D" id="3.30.70.270">
    <property type="match status" value="1"/>
</dbReference>
<accession>A0A7W8JYN6</accession>